<accession>A0A820PIN4</accession>
<protein>
    <submittedName>
        <fullName evidence="1">Uncharacterized protein</fullName>
    </submittedName>
</protein>
<sequence length="27" mass="3458">MQNEDMNKFWKTILLRIPLEKIRIWIQ</sequence>
<dbReference type="Proteomes" id="UP000663874">
    <property type="component" value="Unassembled WGS sequence"/>
</dbReference>
<dbReference type="AlphaFoldDB" id="A0A820PIN4"/>
<gene>
    <name evidence="1" type="ORF">FNK824_LOCUS44039</name>
</gene>
<evidence type="ECO:0000313" key="1">
    <source>
        <dbReference type="EMBL" id="CAF4403682.1"/>
    </source>
</evidence>
<dbReference type="EMBL" id="CAJOBE010066747">
    <property type="protein sequence ID" value="CAF4403682.1"/>
    <property type="molecule type" value="Genomic_DNA"/>
</dbReference>
<evidence type="ECO:0000313" key="2">
    <source>
        <dbReference type="Proteomes" id="UP000663874"/>
    </source>
</evidence>
<comment type="caution">
    <text evidence="1">The sequence shown here is derived from an EMBL/GenBank/DDBJ whole genome shotgun (WGS) entry which is preliminary data.</text>
</comment>
<organism evidence="1 2">
    <name type="scientific">Rotaria sordida</name>
    <dbReference type="NCBI Taxonomy" id="392033"/>
    <lineage>
        <taxon>Eukaryota</taxon>
        <taxon>Metazoa</taxon>
        <taxon>Spiralia</taxon>
        <taxon>Gnathifera</taxon>
        <taxon>Rotifera</taxon>
        <taxon>Eurotatoria</taxon>
        <taxon>Bdelloidea</taxon>
        <taxon>Philodinida</taxon>
        <taxon>Philodinidae</taxon>
        <taxon>Rotaria</taxon>
    </lineage>
</organism>
<name>A0A820PIN4_9BILA</name>
<proteinExistence type="predicted"/>
<reference evidence="1" key="1">
    <citation type="submission" date="2021-02" db="EMBL/GenBank/DDBJ databases">
        <authorList>
            <person name="Nowell W R."/>
        </authorList>
    </citation>
    <scope>NUCLEOTIDE SEQUENCE</scope>
</reference>
<feature type="non-terminal residue" evidence="1">
    <location>
        <position position="1"/>
    </location>
</feature>